<dbReference type="InterPro" id="IPR046535">
    <property type="entry name" value="DUF6600"/>
</dbReference>
<name>A0A538U360_UNCEI</name>
<evidence type="ECO:0000256" key="2">
    <source>
        <dbReference type="SAM" id="SignalP"/>
    </source>
</evidence>
<protein>
    <recommendedName>
        <fullName evidence="5">DUF3300 domain-containing protein</fullName>
    </recommendedName>
</protein>
<accession>A0A538U360</accession>
<proteinExistence type="predicted"/>
<keyword evidence="2" id="KW-0732">Signal</keyword>
<evidence type="ECO:0008006" key="5">
    <source>
        <dbReference type="Google" id="ProtNLM"/>
    </source>
</evidence>
<evidence type="ECO:0000313" key="4">
    <source>
        <dbReference type="Proteomes" id="UP000319771"/>
    </source>
</evidence>
<sequence>MRPTSALPLRHLRTLAAALALASTLSCAVGGVVSDAPSMPAARAALRPEFRIFYDALVDYGDWVLIEPYGFVFRPKVDFATFHPYADGFWAPSDSWGWVWISAEPFGWATYHYGNWFWDRYQGWVWSPGPNWGPAWVSWQMTDQYAGWAPLGPQGGYGGISGAPDGGYVFAPLQRLGSTDLSAHLATRATLGAAVAAAKPANDLVERDGVQVNRGPSLTQIERLRGGPLARVKIEDVLGAATKVAGGARREETPAADAPAPGAESTRRAGDSAARAARALIGHGGGAPPVLPVLRPTFRAPREPGGKGARHPAAAAPDSSR</sequence>
<organism evidence="3 4">
    <name type="scientific">Eiseniibacteriota bacterium</name>
    <dbReference type="NCBI Taxonomy" id="2212470"/>
    <lineage>
        <taxon>Bacteria</taxon>
        <taxon>Candidatus Eiseniibacteriota</taxon>
    </lineage>
</organism>
<feature type="signal peptide" evidence="2">
    <location>
        <begin position="1"/>
        <end position="28"/>
    </location>
</feature>
<feature type="region of interest" description="Disordered" evidence="1">
    <location>
        <begin position="245"/>
        <end position="321"/>
    </location>
</feature>
<dbReference type="EMBL" id="VBPB01000236">
    <property type="protein sequence ID" value="TMQ70293.1"/>
    <property type="molecule type" value="Genomic_DNA"/>
</dbReference>
<feature type="compositionally biased region" description="Low complexity" evidence="1">
    <location>
        <begin position="271"/>
        <end position="281"/>
    </location>
</feature>
<feature type="chain" id="PRO_5021820414" description="DUF3300 domain-containing protein" evidence="2">
    <location>
        <begin position="29"/>
        <end position="321"/>
    </location>
</feature>
<dbReference type="PROSITE" id="PS51257">
    <property type="entry name" value="PROKAR_LIPOPROTEIN"/>
    <property type="match status" value="1"/>
</dbReference>
<dbReference type="AlphaFoldDB" id="A0A538U360"/>
<evidence type="ECO:0000313" key="3">
    <source>
        <dbReference type="EMBL" id="TMQ70293.1"/>
    </source>
</evidence>
<reference evidence="3 4" key="1">
    <citation type="journal article" date="2019" name="Nat. Microbiol.">
        <title>Mediterranean grassland soil C-N compound turnover is dependent on rainfall and depth, and is mediated by genomically divergent microorganisms.</title>
        <authorList>
            <person name="Diamond S."/>
            <person name="Andeer P.F."/>
            <person name="Li Z."/>
            <person name="Crits-Christoph A."/>
            <person name="Burstein D."/>
            <person name="Anantharaman K."/>
            <person name="Lane K.R."/>
            <person name="Thomas B.C."/>
            <person name="Pan C."/>
            <person name="Northen T.R."/>
            <person name="Banfield J.F."/>
        </authorList>
    </citation>
    <scope>NUCLEOTIDE SEQUENCE [LARGE SCALE GENOMIC DNA]</scope>
    <source>
        <strain evidence="3">WS_11</strain>
    </source>
</reference>
<evidence type="ECO:0000256" key="1">
    <source>
        <dbReference type="SAM" id="MobiDB-lite"/>
    </source>
</evidence>
<dbReference type="Pfam" id="PF20245">
    <property type="entry name" value="DUF6600"/>
    <property type="match status" value="1"/>
</dbReference>
<comment type="caution">
    <text evidence="3">The sequence shown here is derived from an EMBL/GenBank/DDBJ whole genome shotgun (WGS) entry which is preliminary data.</text>
</comment>
<gene>
    <name evidence="3" type="ORF">E6K81_12935</name>
</gene>
<dbReference type="Proteomes" id="UP000319771">
    <property type="component" value="Unassembled WGS sequence"/>
</dbReference>